<protein>
    <recommendedName>
        <fullName evidence="3">Solute carrier family 40 protein</fullName>
    </recommendedName>
</protein>
<keyword evidence="2" id="KW-1185">Reference proteome</keyword>
<organism evidence="1 2">
    <name type="scientific">Durusdinium trenchii</name>
    <dbReference type="NCBI Taxonomy" id="1381693"/>
    <lineage>
        <taxon>Eukaryota</taxon>
        <taxon>Sar</taxon>
        <taxon>Alveolata</taxon>
        <taxon>Dinophyceae</taxon>
        <taxon>Suessiales</taxon>
        <taxon>Symbiodiniaceae</taxon>
        <taxon>Durusdinium</taxon>
    </lineage>
</organism>
<proteinExistence type="predicted"/>
<dbReference type="Proteomes" id="UP001642484">
    <property type="component" value="Unassembled WGS sequence"/>
</dbReference>
<dbReference type="InterPro" id="IPR036259">
    <property type="entry name" value="MFS_trans_sf"/>
</dbReference>
<dbReference type="EMBL" id="CAXAMN010006613">
    <property type="protein sequence ID" value="CAK9018312.1"/>
    <property type="molecule type" value="Genomic_DNA"/>
</dbReference>
<evidence type="ECO:0008006" key="3">
    <source>
        <dbReference type="Google" id="ProtNLM"/>
    </source>
</evidence>
<gene>
    <name evidence="1" type="ORF">CCMP2556_LOCUS13218</name>
</gene>
<dbReference type="Gene3D" id="1.20.1250.20">
    <property type="entry name" value="MFS general substrate transporter like domains"/>
    <property type="match status" value="1"/>
</dbReference>
<evidence type="ECO:0000313" key="2">
    <source>
        <dbReference type="Proteomes" id="UP001642484"/>
    </source>
</evidence>
<comment type="caution">
    <text evidence="1">The sequence shown here is derived from an EMBL/GenBank/DDBJ whole genome shotgun (WGS) entry which is preliminary data.</text>
</comment>
<accession>A0ABP0JV34</accession>
<evidence type="ECO:0000313" key="1">
    <source>
        <dbReference type="EMBL" id="CAK9018312.1"/>
    </source>
</evidence>
<reference evidence="1 2" key="1">
    <citation type="submission" date="2024-02" db="EMBL/GenBank/DDBJ databases">
        <authorList>
            <person name="Chen Y."/>
            <person name="Shah S."/>
            <person name="Dougan E. K."/>
            <person name="Thang M."/>
            <person name="Chan C."/>
        </authorList>
    </citation>
    <scope>NUCLEOTIDE SEQUENCE [LARGE SCALE GENOMIC DNA]</scope>
</reference>
<name>A0ABP0JV34_9DINO</name>
<sequence>MVLTNLAAPFWGVLADRGCLKRKHILMLGSLGEATAALRQHHFGKTERPGAALRTVRPIVNGIVADSTSDDRRGKMFSYVQSALLVGMCLTTLVAGNLANITIGTLAELILLRRATVYSYSNLEQGFLSRLKVGTSS</sequence>
<dbReference type="SUPFAM" id="SSF103473">
    <property type="entry name" value="MFS general substrate transporter"/>
    <property type="match status" value="1"/>
</dbReference>